<reference evidence="4" key="2">
    <citation type="submission" date="2020-07" db="EMBL/GenBank/DDBJ databases">
        <authorList>
            <person name="Vera ALvarez R."/>
            <person name="Arias-Moreno D.M."/>
            <person name="Jimenez-Jacinto V."/>
            <person name="Jimenez-Bremont J.F."/>
            <person name="Swaminathan K."/>
            <person name="Moose S.P."/>
            <person name="Guerrero-Gonzalez M.L."/>
            <person name="Marino-Ramirez L."/>
            <person name="Landsman D."/>
            <person name="Rodriguez-Kessler M."/>
            <person name="Delgado-Sanchez P."/>
        </authorList>
    </citation>
    <scope>NUCLEOTIDE SEQUENCE</scope>
    <source>
        <tissue evidence="4">Cladode</tissue>
    </source>
</reference>
<organism evidence="4">
    <name type="scientific">Opuntia streptacantha</name>
    <name type="common">Prickly pear cactus</name>
    <name type="synonym">Opuntia cardona</name>
    <dbReference type="NCBI Taxonomy" id="393608"/>
    <lineage>
        <taxon>Eukaryota</taxon>
        <taxon>Viridiplantae</taxon>
        <taxon>Streptophyta</taxon>
        <taxon>Embryophyta</taxon>
        <taxon>Tracheophyta</taxon>
        <taxon>Spermatophyta</taxon>
        <taxon>Magnoliopsida</taxon>
        <taxon>eudicotyledons</taxon>
        <taxon>Gunneridae</taxon>
        <taxon>Pentapetalae</taxon>
        <taxon>Caryophyllales</taxon>
        <taxon>Cactineae</taxon>
        <taxon>Cactaceae</taxon>
        <taxon>Opuntioideae</taxon>
        <taxon>Opuntia</taxon>
    </lineage>
</organism>
<dbReference type="PROSITE" id="PS50157">
    <property type="entry name" value="ZINC_FINGER_C2H2_2"/>
    <property type="match status" value="3"/>
</dbReference>
<feature type="region of interest" description="Disordered" evidence="2">
    <location>
        <begin position="192"/>
        <end position="216"/>
    </location>
</feature>
<dbReference type="PROSITE" id="PS00028">
    <property type="entry name" value="ZINC_FINGER_C2H2_1"/>
    <property type="match status" value="3"/>
</dbReference>
<evidence type="ECO:0000256" key="1">
    <source>
        <dbReference type="PROSITE-ProRule" id="PRU00042"/>
    </source>
</evidence>
<dbReference type="Gene3D" id="3.30.160.60">
    <property type="entry name" value="Classic Zinc Finger"/>
    <property type="match status" value="1"/>
</dbReference>
<proteinExistence type="predicted"/>
<dbReference type="Pfam" id="PF13912">
    <property type="entry name" value="zf-C2H2_6"/>
    <property type="match status" value="3"/>
</dbReference>
<evidence type="ECO:0000259" key="3">
    <source>
        <dbReference type="PROSITE" id="PS50157"/>
    </source>
</evidence>
<feature type="compositionally biased region" description="Polar residues" evidence="2">
    <location>
        <begin position="265"/>
        <end position="284"/>
    </location>
</feature>
<feature type="region of interest" description="Disordered" evidence="2">
    <location>
        <begin position="247"/>
        <end position="284"/>
    </location>
</feature>
<keyword evidence="1" id="KW-0863">Zinc-finger</keyword>
<keyword evidence="1" id="KW-0479">Metal-binding</keyword>
<feature type="region of interest" description="Disordered" evidence="2">
    <location>
        <begin position="362"/>
        <end position="404"/>
    </location>
</feature>
<dbReference type="InterPro" id="IPR013087">
    <property type="entry name" value="Znf_C2H2_type"/>
</dbReference>
<evidence type="ECO:0000256" key="2">
    <source>
        <dbReference type="SAM" id="MobiDB-lite"/>
    </source>
</evidence>
<feature type="compositionally biased region" description="Low complexity" evidence="2">
    <location>
        <begin position="72"/>
        <end position="82"/>
    </location>
</feature>
<dbReference type="EMBL" id="GISG01204235">
    <property type="protein sequence ID" value="MBA4659524.1"/>
    <property type="molecule type" value="Transcribed_RNA"/>
</dbReference>
<protein>
    <recommendedName>
        <fullName evidence="3">C2H2-type domain-containing protein</fullName>
    </recommendedName>
</protein>
<feature type="domain" description="C2H2-type" evidence="3">
    <location>
        <begin position="331"/>
        <end position="353"/>
    </location>
</feature>
<sequence length="521" mass="56072">MDSKHVCKFCKKSFPCGRSLGGHIRSHLIYNNTNSGNASNDEPKLPKSGSGPGYELRENPKKTNKAADLGLTSSSPSSWSTKSETEDGSNPNPERKSILAGGNNSNSSVSEVVEPEQEEVAVAMSLIMLSMDVGKGEDMSYDNVNEGKKRREKIQGRGSVIAVDGKKSENLEVLSSGYPQIGSKEFEVSENGFASNDENNKPHDCKNSVSSATDSSCKKKEKMEFAASGYLQNGSKLKEIQVSKNGLVSNDQVTKPPKRKRKITDPNNMSKKLGSSTSGQVKNGSKMNLLEVSENGSASNDQKINSPELGSHEVAMSSELLSDHSDKRSKFECTTCNKVFYSYQALGGHRASHKKLVGMKPSSGPNLKSSDGHFLSPPPNDHHHQHKLGEIGIGSSSSPSTSMKVAQKHECPICSRVFPSGQALGGHKRSHLIPANSTTAAAAAAANTNTNDINKDCNVIDKSSSSEMREFLDLNLPPAVVEEEATIPTSSSSNNLVGLIKPYWWVESSHKHEPLLSLISN</sequence>
<keyword evidence="1" id="KW-0862">Zinc</keyword>
<feature type="region of interest" description="Disordered" evidence="2">
    <location>
        <begin position="34"/>
        <end position="114"/>
    </location>
</feature>
<feature type="domain" description="C2H2-type" evidence="3">
    <location>
        <begin position="409"/>
        <end position="431"/>
    </location>
</feature>
<feature type="domain" description="C2H2-type" evidence="3">
    <location>
        <begin position="5"/>
        <end position="27"/>
    </location>
</feature>
<reference evidence="4" key="1">
    <citation type="journal article" date="2013" name="J. Plant Res.">
        <title>Effect of fungi and light on seed germination of three Opuntia species from semiarid lands of central Mexico.</title>
        <authorList>
            <person name="Delgado-Sanchez P."/>
            <person name="Jimenez-Bremont J.F."/>
            <person name="Guerrero-Gonzalez Mde L."/>
            <person name="Flores J."/>
        </authorList>
    </citation>
    <scope>NUCLEOTIDE SEQUENCE</scope>
    <source>
        <tissue evidence="4">Cladode</tissue>
    </source>
</reference>
<dbReference type="SMART" id="SM00355">
    <property type="entry name" value="ZnF_C2H2"/>
    <property type="match status" value="3"/>
</dbReference>
<feature type="compositionally biased region" description="Low complexity" evidence="2">
    <location>
        <begin position="103"/>
        <end position="112"/>
    </location>
</feature>
<dbReference type="GO" id="GO:0008270">
    <property type="term" value="F:zinc ion binding"/>
    <property type="evidence" value="ECO:0007669"/>
    <property type="project" value="UniProtKB-KW"/>
</dbReference>
<dbReference type="PANTHER" id="PTHR46869:SF6">
    <property type="entry name" value="C2H2-TYPE DOMAIN-CONTAINING PROTEIN"/>
    <property type="match status" value="1"/>
</dbReference>
<name>A0A7C9EEZ7_OPUST</name>
<evidence type="ECO:0000313" key="4">
    <source>
        <dbReference type="EMBL" id="MBA4659524.1"/>
    </source>
</evidence>
<dbReference type="AlphaFoldDB" id="A0A7C9EEZ7"/>
<accession>A0A7C9EEZ7</accession>
<dbReference type="InterPro" id="IPR036236">
    <property type="entry name" value="Znf_C2H2_sf"/>
</dbReference>
<dbReference type="SUPFAM" id="SSF57667">
    <property type="entry name" value="beta-beta-alpha zinc fingers"/>
    <property type="match status" value="1"/>
</dbReference>
<dbReference type="PANTHER" id="PTHR46869">
    <property type="entry name" value="C2H2-LIKE ZINC FINGER PROTEIN"/>
    <property type="match status" value="1"/>
</dbReference>